<dbReference type="EMBL" id="JBHTIU010000011">
    <property type="protein sequence ID" value="MFD0868302.1"/>
    <property type="molecule type" value="Genomic_DNA"/>
</dbReference>
<gene>
    <name evidence="2" type="ORF">ACFQ03_04010</name>
</gene>
<evidence type="ECO:0000259" key="1">
    <source>
        <dbReference type="Pfam" id="PF00561"/>
    </source>
</evidence>
<dbReference type="PANTHER" id="PTHR43265:SF1">
    <property type="entry name" value="ESTERASE ESTD"/>
    <property type="match status" value="1"/>
</dbReference>
<proteinExistence type="predicted"/>
<dbReference type="InterPro" id="IPR053145">
    <property type="entry name" value="AB_hydrolase_Est10"/>
</dbReference>
<dbReference type="EC" id="3.4.-.-" evidence="2"/>
<keyword evidence="2" id="KW-0378">Hydrolase</keyword>
<evidence type="ECO:0000313" key="2">
    <source>
        <dbReference type="EMBL" id="MFD0868302.1"/>
    </source>
</evidence>
<dbReference type="Pfam" id="PF00561">
    <property type="entry name" value="Abhydrolase_1"/>
    <property type="match status" value="1"/>
</dbReference>
<reference evidence="3" key="1">
    <citation type="journal article" date="2019" name="Int. J. Syst. Evol. Microbiol.">
        <title>The Global Catalogue of Microorganisms (GCM) 10K type strain sequencing project: providing services to taxonomists for standard genome sequencing and annotation.</title>
        <authorList>
            <consortium name="The Broad Institute Genomics Platform"/>
            <consortium name="The Broad Institute Genome Sequencing Center for Infectious Disease"/>
            <person name="Wu L."/>
            <person name="Ma J."/>
        </authorList>
    </citation>
    <scope>NUCLEOTIDE SEQUENCE [LARGE SCALE GENOMIC DNA]</scope>
    <source>
        <strain evidence="3">CCUG 57263</strain>
    </source>
</reference>
<feature type="domain" description="AB hydrolase-1" evidence="1">
    <location>
        <begin position="36"/>
        <end position="151"/>
    </location>
</feature>
<dbReference type="SUPFAM" id="SSF53474">
    <property type="entry name" value="alpha/beta-Hydrolases"/>
    <property type="match status" value="1"/>
</dbReference>
<dbReference type="RefSeq" id="WP_144934517.1">
    <property type="nucleotide sequence ID" value="NZ_JBHTIU010000011.1"/>
</dbReference>
<protein>
    <submittedName>
        <fullName evidence="2">Alpha/beta hydrolase family protein</fullName>
        <ecNumber evidence="2">3.4.-.-</ecNumber>
    </submittedName>
</protein>
<dbReference type="InterPro" id="IPR029058">
    <property type="entry name" value="AB_hydrolase_fold"/>
</dbReference>
<name>A0ABW3D4R9_9BACL</name>
<sequence>MERHFTMNWNHEQLAATIHYPEMDNAEKGADHCRWPLVIICHGFIGNRIGTDRLFVKTARRLSRQGFMVIRFDYVGCGESSGEYGAQGLNHLVEQTRRAIDYGLEIDCIDPERVILLGHSLGGAVAVLTAAKDKRVKSLVLWAAVANPLSDIVRIVGDSVYEQAVKSGQADYSGYRLTAGFFESMTGQHPFQEAGKFNGDVLVVHGSADEDVPVDYCFLYQKMFWLRSLGQCDKEVILQANHTFSSSEHTAQLLKITTDWLHSINKRREEWNDWMI</sequence>
<comment type="caution">
    <text evidence="2">The sequence shown here is derived from an EMBL/GenBank/DDBJ whole genome shotgun (WGS) entry which is preliminary data.</text>
</comment>
<dbReference type="Gene3D" id="3.40.50.1820">
    <property type="entry name" value="alpha/beta hydrolase"/>
    <property type="match status" value="1"/>
</dbReference>
<evidence type="ECO:0000313" key="3">
    <source>
        <dbReference type="Proteomes" id="UP001597120"/>
    </source>
</evidence>
<organism evidence="2 3">
    <name type="scientific">Paenibacillus residui</name>
    <dbReference type="NCBI Taxonomy" id="629724"/>
    <lineage>
        <taxon>Bacteria</taxon>
        <taxon>Bacillati</taxon>
        <taxon>Bacillota</taxon>
        <taxon>Bacilli</taxon>
        <taxon>Bacillales</taxon>
        <taxon>Paenibacillaceae</taxon>
        <taxon>Paenibacillus</taxon>
    </lineage>
</organism>
<keyword evidence="3" id="KW-1185">Reference proteome</keyword>
<accession>A0ABW3D4R9</accession>
<dbReference type="Proteomes" id="UP001597120">
    <property type="component" value="Unassembled WGS sequence"/>
</dbReference>
<dbReference type="GO" id="GO:0016787">
    <property type="term" value="F:hydrolase activity"/>
    <property type="evidence" value="ECO:0007669"/>
    <property type="project" value="UniProtKB-KW"/>
</dbReference>
<dbReference type="InterPro" id="IPR000073">
    <property type="entry name" value="AB_hydrolase_1"/>
</dbReference>
<dbReference type="PANTHER" id="PTHR43265">
    <property type="entry name" value="ESTERASE ESTD"/>
    <property type="match status" value="1"/>
</dbReference>